<accession>A0A0N4UCH5</accession>
<evidence type="ECO:0000313" key="10">
    <source>
        <dbReference type="EMBL" id="VDN58797.1"/>
    </source>
</evidence>
<dbReference type="STRING" id="318479.A0A0N4UCH5"/>
<feature type="transmembrane region" description="Helical" evidence="8">
    <location>
        <begin position="873"/>
        <end position="893"/>
    </location>
</feature>
<feature type="transmembrane region" description="Helical" evidence="8">
    <location>
        <begin position="464"/>
        <end position="486"/>
    </location>
</feature>
<feature type="domain" description="SSD" evidence="9">
    <location>
        <begin position="339"/>
        <end position="486"/>
    </location>
</feature>
<keyword evidence="12" id="KW-1185">Reference proteome</keyword>
<dbReference type="PROSITE" id="PS50156">
    <property type="entry name" value="SSD"/>
    <property type="match status" value="1"/>
</dbReference>
<evidence type="ECO:0000256" key="1">
    <source>
        <dbReference type="ARBA" id="ARBA00004141"/>
    </source>
</evidence>
<keyword evidence="6" id="KW-0325">Glycoprotein</keyword>
<feature type="transmembrane region" description="Helical" evidence="8">
    <location>
        <begin position="392"/>
        <end position="411"/>
    </location>
</feature>
<feature type="transmembrane region" description="Helical" evidence="8">
    <location>
        <begin position="360"/>
        <end position="380"/>
    </location>
</feature>
<proteinExistence type="inferred from homology"/>
<feature type="transmembrane region" description="Helical" evidence="8">
    <location>
        <begin position="720"/>
        <end position="740"/>
    </location>
</feature>
<feature type="transmembrane region" description="Helical" evidence="8">
    <location>
        <begin position="776"/>
        <end position="797"/>
    </location>
</feature>
<feature type="transmembrane region" description="Helical" evidence="8">
    <location>
        <begin position="746"/>
        <end position="769"/>
    </location>
</feature>
<keyword evidence="5 8" id="KW-0472">Membrane</keyword>
<dbReference type="Pfam" id="PF02460">
    <property type="entry name" value="Patched"/>
    <property type="match status" value="1"/>
</dbReference>
<dbReference type="PANTHER" id="PTHR10796">
    <property type="entry name" value="PATCHED-RELATED"/>
    <property type="match status" value="1"/>
</dbReference>
<evidence type="ECO:0000256" key="7">
    <source>
        <dbReference type="SAM" id="MobiDB-lite"/>
    </source>
</evidence>
<feature type="transmembrane region" description="Helical" evidence="8">
    <location>
        <begin position="328"/>
        <end position="348"/>
    </location>
</feature>
<name>A0A0N4UCH5_DRAME</name>
<reference evidence="13" key="1">
    <citation type="submission" date="2017-02" db="UniProtKB">
        <authorList>
            <consortium name="WormBaseParasite"/>
        </authorList>
    </citation>
    <scope>IDENTIFICATION</scope>
</reference>
<dbReference type="InterPro" id="IPR000731">
    <property type="entry name" value="SSD"/>
</dbReference>
<keyword evidence="4 8" id="KW-1133">Transmembrane helix</keyword>
<feature type="region of interest" description="Disordered" evidence="7">
    <location>
        <begin position="116"/>
        <end position="136"/>
    </location>
</feature>
<evidence type="ECO:0000313" key="11">
    <source>
        <dbReference type="Proteomes" id="UP000038040"/>
    </source>
</evidence>
<feature type="transmembrane region" description="Helical" evidence="8">
    <location>
        <begin position="72"/>
        <end position="94"/>
    </location>
</feature>
<dbReference type="InterPro" id="IPR051697">
    <property type="entry name" value="Patched_domain-protein"/>
</dbReference>
<keyword evidence="3 8" id="KW-0812">Transmembrane</keyword>
<dbReference type="WBParaSite" id="DME_0000497101-mRNA-1">
    <property type="protein sequence ID" value="DME_0000497101-mRNA-1"/>
    <property type="gene ID" value="DME_0000497101"/>
</dbReference>
<evidence type="ECO:0000313" key="13">
    <source>
        <dbReference type="WBParaSite" id="DME_0000497101-mRNA-1"/>
    </source>
</evidence>
<feature type="transmembrane region" description="Helical" evidence="8">
    <location>
        <begin position="845"/>
        <end position="867"/>
    </location>
</feature>
<evidence type="ECO:0000259" key="9">
    <source>
        <dbReference type="PROSITE" id="PS50156"/>
    </source>
</evidence>
<evidence type="ECO:0000256" key="8">
    <source>
        <dbReference type="SAM" id="Phobius"/>
    </source>
</evidence>
<comment type="similarity">
    <text evidence="2">Belongs to the patched family.</text>
</comment>
<dbReference type="GO" id="GO:0005886">
    <property type="term" value="C:plasma membrane"/>
    <property type="evidence" value="ECO:0007669"/>
    <property type="project" value="TreeGrafter"/>
</dbReference>
<evidence type="ECO:0000256" key="2">
    <source>
        <dbReference type="ARBA" id="ARBA00005585"/>
    </source>
</evidence>
<evidence type="ECO:0000313" key="12">
    <source>
        <dbReference type="Proteomes" id="UP000274756"/>
    </source>
</evidence>
<dbReference type="Gene3D" id="1.20.1640.10">
    <property type="entry name" value="Multidrug efflux transporter AcrB transmembrane domain"/>
    <property type="match status" value="2"/>
</dbReference>
<feature type="transmembrane region" description="Helical" evidence="8">
    <location>
        <begin position="542"/>
        <end position="564"/>
    </location>
</feature>
<dbReference type="GO" id="GO:0006897">
    <property type="term" value="P:endocytosis"/>
    <property type="evidence" value="ECO:0007669"/>
    <property type="project" value="TreeGrafter"/>
</dbReference>
<evidence type="ECO:0000256" key="5">
    <source>
        <dbReference type="ARBA" id="ARBA00023136"/>
    </source>
</evidence>
<dbReference type="SUPFAM" id="SSF82866">
    <property type="entry name" value="Multidrug efflux transporter AcrB transmembrane domain"/>
    <property type="match status" value="2"/>
</dbReference>
<dbReference type="EMBL" id="UYYG01001172">
    <property type="protein sequence ID" value="VDN58797.1"/>
    <property type="molecule type" value="Genomic_DNA"/>
</dbReference>
<dbReference type="GO" id="GO:0018996">
    <property type="term" value="P:molting cycle, collagen and cuticulin-based cuticle"/>
    <property type="evidence" value="ECO:0007669"/>
    <property type="project" value="TreeGrafter"/>
</dbReference>
<dbReference type="GO" id="GO:0030659">
    <property type="term" value="C:cytoplasmic vesicle membrane"/>
    <property type="evidence" value="ECO:0007669"/>
    <property type="project" value="TreeGrafter"/>
</dbReference>
<sequence>MNCKLKIDFDETVEWNFSFFREINPKFTTSADLPQINFIKFMVNKRLNNYGRAFEEIFTRIFYEYGKMVARYPAYFLIGSLIVSGISIIGIPTLKINLDLYKLFVPLDAPVRTEHERQQEFRSMPQGDLSNGNESKKLTKRSTDFIHFDILRFYVVHKNYENLLKPEILKKLYRYTNELLNITAHYNGKTYHFDEFCEKDIYGKCSNELNIWLKHAEVLFRDKTAMNNPNLQLSYPVMYLFNRPKDIGNVVYGVNVTGDKHEIVGARVLTVHWKINFISTPEREKALTEFRNAMDEFWKKKSMECAINFIPHNENAMDDEMRLIIENAVPFAIPVSIQLMLFVILSNYSTDKTKSKPLEAYLAVISVILSLITTFGLLFLCGLEFNPVSSTMPFLILAVGVDDAFLMLGAWRTTDRRWSVEKRMAVTMSDAGASITATSMTNFGCFALGYFLCSTPAVSDFCILTAFGVLFDYLYQITFYASIMVYSGRKESSGGLLSCCYKSTASEKAIEMRKNEQITESFMHKFFGESYAPFILRKDVMVLSWILFVTYVVLAIYGCCTIVVDISPKKYIRDNSQLQTFVHLADKYIWADNVMPVFHVMKPPDLRKDEERARLNDLIYRLEHTNYSIGRVSTNFWMWEYQSYLNDFPNVDYKTDFYDKSYLNAFFLQLDYQQYRSQVKILENVTNGEPCIAAFTFRTSFYGLDSWDKRQSQLYYWREILLNYPDLDMFIAGIFSPFLIDQRKSIAPSSMQSIGSAIAVMALISIFFLPNKQSAFFMTWSLLSISMGVCGGLSLWGSDLDSVSMGCIIMAIGLAVDFSVHICYRYHRSTKDTAEDKLKESLMVIGWPVLQAGGSTLFAMISLPLIPAYLVRVFFQTVVLVNIIGLTHALLWLPQLISALDPCNRIPIREKYPYSF</sequence>
<comment type="subcellular location">
    <subcellularLocation>
        <location evidence="1">Membrane</location>
        <topology evidence="1">Multi-pass membrane protein</topology>
    </subcellularLocation>
</comment>
<gene>
    <name evidence="10" type="ORF">DME_LOCUS8770</name>
</gene>
<organism evidence="11 13">
    <name type="scientific">Dracunculus medinensis</name>
    <name type="common">Guinea worm</name>
    <dbReference type="NCBI Taxonomy" id="318479"/>
    <lineage>
        <taxon>Eukaryota</taxon>
        <taxon>Metazoa</taxon>
        <taxon>Ecdysozoa</taxon>
        <taxon>Nematoda</taxon>
        <taxon>Chromadorea</taxon>
        <taxon>Rhabditida</taxon>
        <taxon>Spirurina</taxon>
        <taxon>Dracunculoidea</taxon>
        <taxon>Dracunculidae</taxon>
        <taxon>Dracunculus</taxon>
    </lineage>
</organism>
<evidence type="ECO:0000256" key="3">
    <source>
        <dbReference type="ARBA" id="ARBA00022692"/>
    </source>
</evidence>
<dbReference type="OrthoDB" id="6510177at2759"/>
<protein>
    <submittedName>
        <fullName evidence="13">SSD domain-containing protein</fullName>
    </submittedName>
</protein>
<dbReference type="Proteomes" id="UP000274756">
    <property type="component" value="Unassembled WGS sequence"/>
</dbReference>
<evidence type="ECO:0000256" key="4">
    <source>
        <dbReference type="ARBA" id="ARBA00022989"/>
    </source>
</evidence>
<dbReference type="AlphaFoldDB" id="A0A0N4UCH5"/>
<dbReference type="PANTHER" id="PTHR10796:SF185">
    <property type="entry name" value="SSD DOMAIN-CONTAINING PROTEIN"/>
    <property type="match status" value="1"/>
</dbReference>
<dbReference type="Proteomes" id="UP000038040">
    <property type="component" value="Unplaced"/>
</dbReference>
<feature type="transmembrane region" description="Helical" evidence="8">
    <location>
        <begin position="803"/>
        <end position="824"/>
    </location>
</feature>
<reference evidence="10 12" key="2">
    <citation type="submission" date="2018-11" db="EMBL/GenBank/DDBJ databases">
        <authorList>
            <consortium name="Pathogen Informatics"/>
        </authorList>
    </citation>
    <scope>NUCLEOTIDE SEQUENCE [LARGE SCALE GENOMIC DNA]</scope>
</reference>
<feature type="transmembrane region" description="Helical" evidence="8">
    <location>
        <begin position="431"/>
        <end position="452"/>
    </location>
</feature>
<evidence type="ECO:0000256" key="6">
    <source>
        <dbReference type="ARBA" id="ARBA00023180"/>
    </source>
</evidence>
<dbReference type="InterPro" id="IPR003392">
    <property type="entry name" value="PTHD_SSD"/>
</dbReference>